<dbReference type="RefSeq" id="WP_377610102.1">
    <property type="nucleotide sequence ID" value="NZ_JBHUPA010000003.1"/>
</dbReference>
<proteinExistence type="predicted"/>
<keyword evidence="3" id="KW-1185">Reference proteome</keyword>
<sequence>MKPTTMSKIAIDTNILLYSIDLFDPVKREKSIELIAQFPYISSQLISEFSNVCLRKLKFPKEKVSTIVTSMVSKCGFIPITRQIILRAMEIMEKYRLQFFDAIVITAALEEGCRIFYTEDMHHNLLVEKTLRVINPFI</sequence>
<dbReference type="InterPro" id="IPR002716">
    <property type="entry name" value="PIN_dom"/>
</dbReference>
<name>A0ABW6AYC3_9SPHI</name>
<dbReference type="InterPro" id="IPR029060">
    <property type="entry name" value="PIN-like_dom_sf"/>
</dbReference>
<evidence type="ECO:0000313" key="2">
    <source>
        <dbReference type="EMBL" id="MFD2961832.1"/>
    </source>
</evidence>
<comment type="caution">
    <text evidence="2">The sequence shown here is derived from an EMBL/GenBank/DDBJ whole genome shotgun (WGS) entry which is preliminary data.</text>
</comment>
<dbReference type="SUPFAM" id="SSF88723">
    <property type="entry name" value="PIN domain-like"/>
    <property type="match status" value="1"/>
</dbReference>
<evidence type="ECO:0000259" key="1">
    <source>
        <dbReference type="Pfam" id="PF01850"/>
    </source>
</evidence>
<reference evidence="3" key="1">
    <citation type="journal article" date="2019" name="Int. J. Syst. Evol. Microbiol.">
        <title>The Global Catalogue of Microorganisms (GCM) 10K type strain sequencing project: providing services to taxonomists for standard genome sequencing and annotation.</title>
        <authorList>
            <consortium name="The Broad Institute Genomics Platform"/>
            <consortium name="The Broad Institute Genome Sequencing Center for Infectious Disease"/>
            <person name="Wu L."/>
            <person name="Ma J."/>
        </authorList>
    </citation>
    <scope>NUCLEOTIDE SEQUENCE [LARGE SCALE GENOMIC DNA]</scope>
    <source>
        <strain evidence="3">KCTC 23098</strain>
    </source>
</reference>
<accession>A0ABW6AYC3</accession>
<dbReference type="EMBL" id="JBHUPA010000003">
    <property type="protein sequence ID" value="MFD2961832.1"/>
    <property type="molecule type" value="Genomic_DNA"/>
</dbReference>
<dbReference type="CDD" id="cd18692">
    <property type="entry name" value="PIN_VapC-like"/>
    <property type="match status" value="1"/>
</dbReference>
<evidence type="ECO:0000313" key="3">
    <source>
        <dbReference type="Proteomes" id="UP001597560"/>
    </source>
</evidence>
<organism evidence="2 3">
    <name type="scientific">Olivibacter jilunii</name>
    <dbReference type="NCBI Taxonomy" id="985016"/>
    <lineage>
        <taxon>Bacteria</taxon>
        <taxon>Pseudomonadati</taxon>
        <taxon>Bacteroidota</taxon>
        <taxon>Sphingobacteriia</taxon>
        <taxon>Sphingobacteriales</taxon>
        <taxon>Sphingobacteriaceae</taxon>
        <taxon>Olivibacter</taxon>
    </lineage>
</organism>
<gene>
    <name evidence="2" type="ORF">ACFS6J_08550</name>
</gene>
<dbReference type="Proteomes" id="UP001597560">
    <property type="component" value="Unassembled WGS sequence"/>
</dbReference>
<dbReference type="Pfam" id="PF01850">
    <property type="entry name" value="PIN"/>
    <property type="match status" value="1"/>
</dbReference>
<dbReference type="Gene3D" id="3.40.50.1010">
    <property type="entry name" value="5'-nuclease"/>
    <property type="match status" value="1"/>
</dbReference>
<protein>
    <submittedName>
        <fullName evidence="2">PIN domain-containing protein</fullName>
    </submittedName>
</protein>
<feature type="domain" description="PIN" evidence="1">
    <location>
        <begin position="10"/>
        <end position="120"/>
    </location>
</feature>